<proteinExistence type="predicted"/>
<protein>
    <submittedName>
        <fullName evidence="1">Uncharacterized protein</fullName>
    </submittedName>
</protein>
<evidence type="ECO:0000313" key="2">
    <source>
        <dbReference type="Proteomes" id="UP000078561"/>
    </source>
</evidence>
<keyword evidence="2" id="KW-1185">Reference proteome</keyword>
<dbReference type="EMBL" id="LT554895">
    <property type="protein sequence ID" value="SAM08375.1"/>
    <property type="molecule type" value="Genomic_DNA"/>
</dbReference>
<accession>A0A163KKU6</accession>
<gene>
    <name evidence="1" type="primary">ABSGL_14038.1 scaffold 14385</name>
</gene>
<dbReference type="OrthoDB" id="2267388at2759"/>
<dbReference type="Proteomes" id="UP000078561">
    <property type="component" value="Unassembled WGS sequence"/>
</dbReference>
<dbReference type="SUPFAM" id="SSF81383">
    <property type="entry name" value="F-box domain"/>
    <property type="match status" value="1"/>
</dbReference>
<dbReference type="InterPro" id="IPR036047">
    <property type="entry name" value="F-box-like_dom_sf"/>
</dbReference>
<dbReference type="InParanoid" id="A0A163KKU6"/>
<evidence type="ECO:0000313" key="1">
    <source>
        <dbReference type="EMBL" id="SAM08375.1"/>
    </source>
</evidence>
<reference evidence="1" key="1">
    <citation type="submission" date="2016-04" db="EMBL/GenBank/DDBJ databases">
        <authorList>
            <person name="Evans L.H."/>
            <person name="Alamgir A."/>
            <person name="Owens N."/>
            <person name="Weber N.D."/>
            <person name="Virtaneva K."/>
            <person name="Barbian K."/>
            <person name="Babar A."/>
            <person name="Rosenke K."/>
        </authorList>
    </citation>
    <scope>NUCLEOTIDE SEQUENCE [LARGE SCALE GENOMIC DNA]</scope>
    <source>
        <strain evidence="1">CBS 101.48</strain>
    </source>
</reference>
<organism evidence="1">
    <name type="scientific">Absidia glauca</name>
    <name type="common">Pin mould</name>
    <dbReference type="NCBI Taxonomy" id="4829"/>
    <lineage>
        <taxon>Eukaryota</taxon>
        <taxon>Fungi</taxon>
        <taxon>Fungi incertae sedis</taxon>
        <taxon>Mucoromycota</taxon>
        <taxon>Mucoromycotina</taxon>
        <taxon>Mucoromycetes</taxon>
        <taxon>Mucorales</taxon>
        <taxon>Cunninghamellaceae</taxon>
        <taxon>Absidia</taxon>
    </lineage>
</organism>
<sequence length="279" mass="31946">MYHRETRHQSWSRSYHYQNRVLSYQPEQQSHHIGLSGVEAPSAVFALTPAAWVCILEFLPLNQVLALPLVCRDFRNKVFNIPEFWKAAYIVALTQSSGQLSLPKMDLWYHGLLCRRWFTGVLDQICDVCYAGFGMEASDYGWLSTKTIRIPVSHERKQNLRRERYSTNLCGVCRINYYQANPEPISVSGFDGMAVVTSPERQSKLLKKYALAESDGVWLSPLHFTDVFVHIFARVIFGGEVGIDAERKKGQRQARPAIAAMAETRMTALVDQLRREPLF</sequence>
<name>A0A163KKU6_ABSGL</name>
<dbReference type="AlphaFoldDB" id="A0A163KKU6"/>